<dbReference type="EMBL" id="ML994610">
    <property type="protein sequence ID" value="KAF2195743.1"/>
    <property type="molecule type" value="Genomic_DNA"/>
</dbReference>
<feature type="chain" id="PRO_5025634555" evidence="1">
    <location>
        <begin position="27"/>
        <end position="82"/>
    </location>
</feature>
<keyword evidence="1" id="KW-0732">Signal</keyword>
<keyword evidence="3" id="KW-1185">Reference proteome</keyword>
<name>A0A6A6EXS8_9PEZI</name>
<protein>
    <submittedName>
        <fullName evidence="2">Uncharacterized protein</fullName>
    </submittedName>
</protein>
<sequence length="82" mass="9035">MTQEHPSCSMLPRVILALLLQTSMQAGINCFSAEPGNQGCTKQLRCRTFFPWSIRLHVRTLPPSVDLISSTTKQVNSSVSTS</sequence>
<dbReference type="Proteomes" id="UP000800200">
    <property type="component" value="Unassembled WGS sequence"/>
</dbReference>
<evidence type="ECO:0000313" key="2">
    <source>
        <dbReference type="EMBL" id="KAF2195743.1"/>
    </source>
</evidence>
<organism evidence="2 3">
    <name type="scientific">Zopfia rhizophila CBS 207.26</name>
    <dbReference type="NCBI Taxonomy" id="1314779"/>
    <lineage>
        <taxon>Eukaryota</taxon>
        <taxon>Fungi</taxon>
        <taxon>Dikarya</taxon>
        <taxon>Ascomycota</taxon>
        <taxon>Pezizomycotina</taxon>
        <taxon>Dothideomycetes</taxon>
        <taxon>Dothideomycetes incertae sedis</taxon>
        <taxon>Zopfiaceae</taxon>
        <taxon>Zopfia</taxon>
    </lineage>
</organism>
<proteinExistence type="predicted"/>
<reference evidence="2" key="1">
    <citation type="journal article" date="2020" name="Stud. Mycol.">
        <title>101 Dothideomycetes genomes: a test case for predicting lifestyles and emergence of pathogens.</title>
        <authorList>
            <person name="Haridas S."/>
            <person name="Albert R."/>
            <person name="Binder M."/>
            <person name="Bloem J."/>
            <person name="Labutti K."/>
            <person name="Salamov A."/>
            <person name="Andreopoulos B."/>
            <person name="Baker S."/>
            <person name="Barry K."/>
            <person name="Bills G."/>
            <person name="Bluhm B."/>
            <person name="Cannon C."/>
            <person name="Castanera R."/>
            <person name="Culley D."/>
            <person name="Daum C."/>
            <person name="Ezra D."/>
            <person name="Gonzalez J."/>
            <person name="Henrissat B."/>
            <person name="Kuo A."/>
            <person name="Liang C."/>
            <person name="Lipzen A."/>
            <person name="Lutzoni F."/>
            <person name="Magnuson J."/>
            <person name="Mondo S."/>
            <person name="Nolan M."/>
            <person name="Ohm R."/>
            <person name="Pangilinan J."/>
            <person name="Park H.-J."/>
            <person name="Ramirez L."/>
            <person name="Alfaro M."/>
            <person name="Sun H."/>
            <person name="Tritt A."/>
            <person name="Yoshinaga Y."/>
            <person name="Zwiers L.-H."/>
            <person name="Turgeon B."/>
            <person name="Goodwin S."/>
            <person name="Spatafora J."/>
            <person name="Crous P."/>
            <person name="Grigoriev I."/>
        </authorList>
    </citation>
    <scope>NUCLEOTIDE SEQUENCE</scope>
    <source>
        <strain evidence="2">CBS 207.26</strain>
    </source>
</reference>
<evidence type="ECO:0000256" key="1">
    <source>
        <dbReference type="SAM" id="SignalP"/>
    </source>
</evidence>
<feature type="signal peptide" evidence="1">
    <location>
        <begin position="1"/>
        <end position="26"/>
    </location>
</feature>
<evidence type="ECO:0000313" key="3">
    <source>
        <dbReference type="Proteomes" id="UP000800200"/>
    </source>
</evidence>
<accession>A0A6A6EXS8</accession>
<dbReference type="AlphaFoldDB" id="A0A6A6EXS8"/>
<gene>
    <name evidence="2" type="ORF">K469DRAFT_17854</name>
</gene>